<evidence type="ECO:0008006" key="7">
    <source>
        <dbReference type="Google" id="ProtNLM"/>
    </source>
</evidence>
<comment type="similarity">
    <text evidence="1">Belongs to the UDP-glycosyltransferase family.</text>
</comment>
<evidence type="ECO:0000256" key="3">
    <source>
        <dbReference type="ARBA" id="ARBA00022679"/>
    </source>
</evidence>
<feature type="transmembrane region" description="Helical" evidence="4">
    <location>
        <begin position="122"/>
        <end position="142"/>
    </location>
</feature>
<dbReference type="EMBL" id="CAXLJM020000160">
    <property type="protein sequence ID" value="CAL8143999.1"/>
    <property type="molecule type" value="Genomic_DNA"/>
</dbReference>
<evidence type="ECO:0000313" key="6">
    <source>
        <dbReference type="Proteomes" id="UP001642540"/>
    </source>
</evidence>
<reference evidence="5 6" key="1">
    <citation type="submission" date="2024-08" db="EMBL/GenBank/DDBJ databases">
        <authorList>
            <person name="Cucini C."/>
            <person name="Frati F."/>
        </authorList>
    </citation>
    <scope>NUCLEOTIDE SEQUENCE [LARGE SCALE GENOMIC DNA]</scope>
</reference>
<dbReference type="SUPFAM" id="SSF53756">
    <property type="entry name" value="UDP-Glycosyltransferase/glycogen phosphorylase"/>
    <property type="match status" value="1"/>
</dbReference>
<keyword evidence="6" id="KW-1185">Reference proteome</keyword>
<dbReference type="PANTHER" id="PTHR48043:SF145">
    <property type="entry name" value="FI06409P-RELATED"/>
    <property type="match status" value="1"/>
</dbReference>
<keyword evidence="4" id="KW-1133">Transmembrane helix</keyword>
<comment type="caution">
    <text evidence="5">The sequence shown here is derived from an EMBL/GenBank/DDBJ whole genome shotgun (WGS) entry which is preliminary data.</text>
</comment>
<evidence type="ECO:0000256" key="2">
    <source>
        <dbReference type="ARBA" id="ARBA00022676"/>
    </source>
</evidence>
<dbReference type="InterPro" id="IPR050271">
    <property type="entry name" value="UDP-glycosyltransferase"/>
</dbReference>
<evidence type="ECO:0000313" key="5">
    <source>
        <dbReference type="EMBL" id="CAL8143999.1"/>
    </source>
</evidence>
<keyword evidence="2" id="KW-0328">Glycosyltransferase</keyword>
<keyword evidence="4" id="KW-0812">Transmembrane</keyword>
<evidence type="ECO:0000256" key="1">
    <source>
        <dbReference type="ARBA" id="ARBA00009995"/>
    </source>
</evidence>
<name>A0ABP1S6N6_9HEXA</name>
<accession>A0ABP1S6N6</accession>
<dbReference type="PANTHER" id="PTHR48043">
    <property type="entry name" value="EG:EG0003.4 PROTEIN-RELATED"/>
    <property type="match status" value="1"/>
</dbReference>
<dbReference type="Pfam" id="PF00201">
    <property type="entry name" value="UDPGT"/>
    <property type="match status" value="1"/>
</dbReference>
<protein>
    <recommendedName>
        <fullName evidence="7">Glucuronosyltransferase</fullName>
    </recommendedName>
</protein>
<dbReference type="Proteomes" id="UP001642540">
    <property type="component" value="Unassembled WGS sequence"/>
</dbReference>
<organism evidence="5 6">
    <name type="scientific">Orchesella dallaii</name>
    <dbReference type="NCBI Taxonomy" id="48710"/>
    <lineage>
        <taxon>Eukaryota</taxon>
        <taxon>Metazoa</taxon>
        <taxon>Ecdysozoa</taxon>
        <taxon>Arthropoda</taxon>
        <taxon>Hexapoda</taxon>
        <taxon>Collembola</taxon>
        <taxon>Entomobryomorpha</taxon>
        <taxon>Entomobryoidea</taxon>
        <taxon>Orchesellidae</taxon>
        <taxon>Orchesellinae</taxon>
        <taxon>Orchesella</taxon>
    </lineage>
</organism>
<gene>
    <name evidence="5" type="ORF">ODALV1_LOCUS30033</name>
</gene>
<evidence type="ECO:0000256" key="4">
    <source>
        <dbReference type="SAM" id="Phobius"/>
    </source>
</evidence>
<dbReference type="Gene3D" id="3.40.50.2000">
    <property type="entry name" value="Glycogen Phosphorylase B"/>
    <property type="match status" value="1"/>
</dbReference>
<keyword evidence="4" id="KW-0472">Membrane</keyword>
<dbReference type="InterPro" id="IPR002213">
    <property type="entry name" value="UDP_glucos_trans"/>
</dbReference>
<proteinExistence type="inferred from homology"/>
<keyword evidence="3" id="KW-0808">Transferase</keyword>
<sequence>MTHSGIGGVNEAIFSSVPLICFPIFAEQDFNAQLVEQKGIGIKLEITDLKEEDLKNAILRILGDNKFSKNMKKISKQFYDRPLTPLQTGLWWTNFVLRQENTDFIRPASVNQSWWIKRQIDVWIFIVVLLISINSLTIYVIIKLVKRNGTTATLNSGNNSRKGKTKLN</sequence>